<accession>A0A6P6S3E7</accession>
<feature type="compositionally biased region" description="Low complexity" evidence="1">
    <location>
        <begin position="84"/>
        <end position="94"/>
    </location>
</feature>
<evidence type="ECO:0000313" key="4">
    <source>
        <dbReference type="RefSeq" id="XP_026193810.1"/>
    </source>
</evidence>
<feature type="domain" description="RAP" evidence="2">
    <location>
        <begin position="281"/>
        <end position="339"/>
    </location>
</feature>
<dbReference type="GO" id="GO:0044528">
    <property type="term" value="P:regulation of mitochondrial mRNA stability"/>
    <property type="evidence" value="ECO:0007669"/>
    <property type="project" value="TreeGrafter"/>
</dbReference>
<dbReference type="PANTHER" id="PTHR21228:SF40">
    <property type="entry name" value="LD45607P"/>
    <property type="match status" value="1"/>
</dbReference>
<sequence>MGLPRCRGARELADTGTPSLKQEFTLRGAVSTPYRGREAFQHGEVSSKKVSLEHSAAFAAAAASRQRLKELQQPKAPRRRRHAVATVAANASERGASAERHEGGLRMLQPDAVVAAAFRAATNNARSEALWRGISRRLALAAPYLNPQQVAISLYAAARVRYRDVRLVDAFAPLILKQIEDFSVKDIALLLNAFRKLEIPKADTIELLVNQLDCPFDVQSLCLLLHAAVCFSGASEGLGFGSFVRWRHDVLQTLRSMNIAFEAAVPLGPAVADVLLAKKKIAIKCTGPHSYYLNSSRLTAYALLQKRLLEIQGLKVLLLPHMEWAELRDAAEKRKYIWAFGRLAAASLQQQETIHFQHHGLWVPQEEGPEVYRETMSEDGEAFALEAHEALGEDANEDDGLRSTHRQAHGRAAAKPEGVQAAVFCVCFQPSAFVSFVFPYVCSSFTSEFPRYRHMP</sequence>
<evidence type="ECO:0000259" key="2">
    <source>
        <dbReference type="PROSITE" id="PS51286"/>
    </source>
</evidence>
<evidence type="ECO:0000313" key="3">
    <source>
        <dbReference type="Proteomes" id="UP000515125"/>
    </source>
</evidence>
<dbReference type="InterPro" id="IPR050870">
    <property type="entry name" value="FAST_kinase"/>
</dbReference>
<reference evidence="4" key="1">
    <citation type="submission" date="2025-08" db="UniProtKB">
        <authorList>
            <consortium name="RefSeq"/>
        </authorList>
    </citation>
    <scope>IDENTIFICATION</scope>
</reference>
<dbReference type="GO" id="GO:0003723">
    <property type="term" value="F:RNA binding"/>
    <property type="evidence" value="ECO:0007669"/>
    <property type="project" value="TreeGrafter"/>
</dbReference>
<dbReference type="SMART" id="SM00952">
    <property type="entry name" value="RAP"/>
    <property type="match status" value="1"/>
</dbReference>
<keyword evidence="3" id="KW-1185">Reference proteome</keyword>
<dbReference type="GO" id="GO:0035770">
    <property type="term" value="C:ribonucleoprotein granule"/>
    <property type="evidence" value="ECO:0007669"/>
    <property type="project" value="TreeGrafter"/>
</dbReference>
<dbReference type="Proteomes" id="UP000515125">
    <property type="component" value="Unplaced"/>
</dbReference>
<protein>
    <submittedName>
        <fullName evidence="4">Uncharacterized protein LOC34618347</fullName>
    </submittedName>
</protein>
<dbReference type="AlphaFoldDB" id="A0A6P6S3E7"/>
<feature type="region of interest" description="Disordered" evidence="1">
    <location>
        <begin position="70"/>
        <end position="102"/>
    </location>
</feature>
<dbReference type="InterPro" id="IPR013584">
    <property type="entry name" value="RAP"/>
</dbReference>
<gene>
    <name evidence="4" type="primary">LOC34618347</name>
</gene>
<evidence type="ECO:0000256" key="1">
    <source>
        <dbReference type="SAM" id="MobiDB-lite"/>
    </source>
</evidence>
<organism evidence="3 4">
    <name type="scientific">Cyclospora cayetanensis</name>
    <dbReference type="NCBI Taxonomy" id="88456"/>
    <lineage>
        <taxon>Eukaryota</taxon>
        <taxon>Sar</taxon>
        <taxon>Alveolata</taxon>
        <taxon>Apicomplexa</taxon>
        <taxon>Conoidasida</taxon>
        <taxon>Coccidia</taxon>
        <taxon>Eucoccidiorida</taxon>
        <taxon>Eimeriorina</taxon>
        <taxon>Eimeriidae</taxon>
        <taxon>Cyclospora</taxon>
    </lineage>
</organism>
<dbReference type="GeneID" id="34618347"/>
<dbReference type="OrthoDB" id="385235at2759"/>
<dbReference type="PROSITE" id="PS51286">
    <property type="entry name" value="RAP"/>
    <property type="match status" value="1"/>
</dbReference>
<name>A0A6P6S3E7_9EIME</name>
<proteinExistence type="predicted"/>
<dbReference type="PANTHER" id="PTHR21228">
    <property type="entry name" value="FAST LEU-RICH DOMAIN-CONTAINING"/>
    <property type="match status" value="1"/>
</dbReference>
<dbReference type="GO" id="GO:0000963">
    <property type="term" value="P:mitochondrial RNA processing"/>
    <property type="evidence" value="ECO:0007669"/>
    <property type="project" value="TreeGrafter"/>
</dbReference>
<dbReference type="Pfam" id="PF08373">
    <property type="entry name" value="RAP"/>
    <property type="match status" value="1"/>
</dbReference>
<dbReference type="GO" id="GO:0005759">
    <property type="term" value="C:mitochondrial matrix"/>
    <property type="evidence" value="ECO:0007669"/>
    <property type="project" value="TreeGrafter"/>
</dbReference>
<dbReference type="RefSeq" id="XP_026193810.1">
    <property type="nucleotide sequence ID" value="XM_026338025.1"/>
</dbReference>